<protein>
    <submittedName>
        <fullName evidence="8">Cytochrome b/b6 domain-containing protein</fullName>
    </submittedName>
</protein>
<evidence type="ECO:0000256" key="2">
    <source>
        <dbReference type="ARBA" id="ARBA00022475"/>
    </source>
</evidence>
<keyword evidence="3 6" id="KW-0812">Transmembrane</keyword>
<gene>
    <name evidence="8" type="ORF">H6A60_04780</name>
</gene>
<comment type="caution">
    <text evidence="8">The sequence shown here is derived from an EMBL/GenBank/DDBJ whole genome shotgun (WGS) entry which is preliminary data.</text>
</comment>
<dbReference type="EMBL" id="JACJJC010000005">
    <property type="protein sequence ID" value="MBM6703802.1"/>
    <property type="molecule type" value="Genomic_DNA"/>
</dbReference>
<dbReference type="Proteomes" id="UP000715095">
    <property type="component" value="Unassembled WGS sequence"/>
</dbReference>
<evidence type="ECO:0000256" key="5">
    <source>
        <dbReference type="ARBA" id="ARBA00023136"/>
    </source>
</evidence>
<keyword evidence="9" id="KW-1185">Reference proteome</keyword>
<dbReference type="RefSeq" id="WP_205102267.1">
    <property type="nucleotide sequence ID" value="NZ_JACJJC010000005.1"/>
</dbReference>
<feature type="transmembrane region" description="Helical" evidence="6">
    <location>
        <begin position="53"/>
        <end position="71"/>
    </location>
</feature>
<evidence type="ECO:0000313" key="8">
    <source>
        <dbReference type="EMBL" id="MBM6703802.1"/>
    </source>
</evidence>
<feature type="domain" description="Cytochrome b561 bacterial/Ni-hydrogenase" evidence="7">
    <location>
        <begin position="7"/>
        <end position="204"/>
    </location>
</feature>
<reference evidence="8 9" key="1">
    <citation type="journal article" date="2021" name="Sci. Rep.">
        <title>The distribution of antibiotic resistance genes in chicken gut microbiota commensals.</title>
        <authorList>
            <person name="Juricova H."/>
            <person name="Matiasovicova J."/>
            <person name="Kubasova T."/>
            <person name="Cejkova D."/>
            <person name="Rychlik I."/>
        </authorList>
    </citation>
    <scope>NUCLEOTIDE SEQUENCE [LARGE SCALE GENOMIC DNA]</scope>
    <source>
        <strain evidence="8 9">An829</strain>
    </source>
</reference>
<dbReference type="InterPro" id="IPR051817">
    <property type="entry name" value="FDH_cytochrome_b556_subunit"/>
</dbReference>
<comment type="subcellular location">
    <subcellularLocation>
        <location evidence="1">Cell membrane</location>
        <topology evidence="1">Multi-pass membrane protein</topology>
    </subcellularLocation>
</comment>
<organism evidence="8 9">
    <name type="scientific">Sutterella massiliensis</name>
    <dbReference type="NCBI Taxonomy" id="1816689"/>
    <lineage>
        <taxon>Bacteria</taxon>
        <taxon>Pseudomonadati</taxon>
        <taxon>Pseudomonadota</taxon>
        <taxon>Betaproteobacteria</taxon>
        <taxon>Burkholderiales</taxon>
        <taxon>Sutterellaceae</taxon>
        <taxon>Sutterella</taxon>
    </lineage>
</organism>
<evidence type="ECO:0000313" key="9">
    <source>
        <dbReference type="Proteomes" id="UP000715095"/>
    </source>
</evidence>
<dbReference type="InterPro" id="IPR016174">
    <property type="entry name" value="Di-haem_cyt_TM"/>
</dbReference>
<sequence>MTRYIQRHSLLTRVTHGVAAVSCILLAVSGLFVFWPELGGSIMGGDFTYMMRMLHRLLAIPFILVPLFALFKSPSGAAHLFKEDIFGKWDKDDYAWAMKFPFYLFAPGKVHMPPQHHVKSAQRLADGALLFFCVIMAVTGMILWLNTGLLPSGGMKVEFSGETILWARLLHDIFFFLTVFVGIAHIYLGAGIFQPYRGTARIMFGDGKVSESDAAYHWGYWANEEIALGKNVTVEKDGKAN</sequence>
<evidence type="ECO:0000259" key="7">
    <source>
        <dbReference type="Pfam" id="PF01292"/>
    </source>
</evidence>
<dbReference type="Pfam" id="PF01292">
    <property type="entry name" value="Ni_hydr_CYTB"/>
    <property type="match status" value="1"/>
</dbReference>
<accession>A0ABS2DR32</accession>
<name>A0ABS2DR32_9BURK</name>
<dbReference type="InterPro" id="IPR011577">
    <property type="entry name" value="Cyt_b561_bac/Ni-Hgenase"/>
</dbReference>
<dbReference type="Gene3D" id="1.20.950.20">
    <property type="entry name" value="Transmembrane di-heme cytochromes, Chain C"/>
    <property type="match status" value="1"/>
</dbReference>
<dbReference type="PANTHER" id="PTHR30074:SF6">
    <property type="entry name" value="FORMATE DEHYDROGENASE GAMMA SUBUNIT"/>
    <property type="match status" value="1"/>
</dbReference>
<evidence type="ECO:0000256" key="4">
    <source>
        <dbReference type="ARBA" id="ARBA00022989"/>
    </source>
</evidence>
<evidence type="ECO:0000256" key="1">
    <source>
        <dbReference type="ARBA" id="ARBA00004651"/>
    </source>
</evidence>
<keyword evidence="4 6" id="KW-1133">Transmembrane helix</keyword>
<keyword evidence="5 6" id="KW-0472">Membrane</keyword>
<proteinExistence type="predicted"/>
<feature type="transmembrane region" description="Helical" evidence="6">
    <location>
        <begin position="124"/>
        <end position="145"/>
    </location>
</feature>
<dbReference type="PANTHER" id="PTHR30074">
    <property type="entry name" value="FORMATE DEHYDROGENASE, NITRATE-INDUCIBLE, CYTOCHROME B556 FDN SUBUNIT"/>
    <property type="match status" value="1"/>
</dbReference>
<keyword evidence="2" id="KW-1003">Cell membrane</keyword>
<feature type="transmembrane region" description="Helical" evidence="6">
    <location>
        <begin position="12"/>
        <end position="33"/>
    </location>
</feature>
<evidence type="ECO:0000256" key="3">
    <source>
        <dbReference type="ARBA" id="ARBA00022692"/>
    </source>
</evidence>
<dbReference type="SUPFAM" id="SSF81342">
    <property type="entry name" value="Transmembrane di-heme cytochromes"/>
    <property type="match status" value="1"/>
</dbReference>
<feature type="transmembrane region" description="Helical" evidence="6">
    <location>
        <begin position="173"/>
        <end position="193"/>
    </location>
</feature>
<evidence type="ECO:0000256" key="6">
    <source>
        <dbReference type="SAM" id="Phobius"/>
    </source>
</evidence>